<dbReference type="STRING" id="1229662.W3WXG2"/>
<proteinExistence type="predicted"/>
<keyword evidence="3" id="KW-1185">Reference proteome</keyword>
<dbReference type="EMBL" id="KI912115">
    <property type="protein sequence ID" value="ETS78484.1"/>
    <property type="molecule type" value="Genomic_DNA"/>
</dbReference>
<dbReference type="InParanoid" id="W3WXG2"/>
<evidence type="ECO:0000313" key="3">
    <source>
        <dbReference type="Proteomes" id="UP000030651"/>
    </source>
</evidence>
<accession>W3WXG2</accession>
<dbReference type="KEGG" id="pfy:PFICI_10546"/>
<dbReference type="OMA" id="VFEVPNM"/>
<evidence type="ECO:0000313" key="2">
    <source>
        <dbReference type="EMBL" id="ETS78484.1"/>
    </source>
</evidence>
<name>W3WXG2_PESFW</name>
<dbReference type="PANTHER" id="PTHR42345">
    <property type="entry name" value="TPR_REGION DOMAIN-CONTAINING PROTEIN"/>
    <property type="match status" value="1"/>
</dbReference>
<gene>
    <name evidence="2" type="ORF">PFICI_10546</name>
</gene>
<dbReference type="HOGENOM" id="CLU_003431_1_0_1"/>
<organism evidence="2 3">
    <name type="scientific">Pestalotiopsis fici (strain W106-1 / CGMCC3.15140)</name>
    <dbReference type="NCBI Taxonomy" id="1229662"/>
    <lineage>
        <taxon>Eukaryota</taxon>
        <taxon>Fungi</taxon>
        <taxon>Dikarya</taxon>
        <taxon>Ascomycota</taxon>
        <taxon>Pezizomycotina</taxon>
        <taxon>Sordariomycetes</taxon>
        <taxon>Xylariomycetidae</taxon>
        <taxon>Amphisphaeriales</taxon>
        <taxon>Sporocadaceae</taxon>
        <taxon>Pestalotiopsis</taxon>
    </lineage>
</organism>
<dbReference type="eggNOG" id="ENOG502RJYG">
    <property type="taxonomic scope" value="Eukaryota"/>
</dbReference>
<reference evidence="3" key="1">
    <citation type="journal article" date="2015" name="BMC Genomics">
        <title>Genomic and transcriptomic analysis of the endophytic fungus Pestalotiopsis fici reveals its lifestyle and high potential for synthesis of natural products.</title>
        <authorList>
            <person name="Wang X."/>
            <person name="Zhang X."/>
            <person name="Liu L."/>
            <person name="Xiang M."/>
            <person name="Wang W."/>
            <person name="Sun X."/>
            <person name="Che Y."/>
            <person name="Guo L."/>
            <person name="Liu G."/>
            <person name="Guo L."/>
            <person name="Wang C."/>
            <person name="Yin W.B."/>
            <person name="Stadler M."/>
            <person name="Zhang X."/>
            <person name="Liu X."/>
        </authorList>
    </citation>
    <scope>NUCLEOTIDE SEQUENCE [LARGE SCALE GENOMIC DNA]</scope>
    <source>
        <strain evidence="3">W106-1 / CGMCC3.15140</strain>
    </source>
</reference>
<feature type="region of interest" description="Disordered" evidence="1">
    <location>
        <begin position="829"/>
        <end position="867"/>
    </location>
</feature>
<dbReference type="OrthoDB" id="5420387at2759"/>
<feature type="compositionally biased region" description="Basic and acidic residues" evidence="1">
    <location>
        <begin position="450"/>
        <end position="460"/>
    </location>
</feature>
<dbReference type="Proteomes" id="UP000030651">
    <property type="component" value="Unassembled WGS sequence"/>
</dbReference>
<feature type="compositionally biased region" description="Polar residues" evidence="1">
    <location>
        <begin position="842"/>
        <end position="851"/>
    </location>
</feature>
<dbReference type="AlphaFoldDB" id="W3WXG2"/>
<feature type="region of interest" description="Disordered" evidence="1">
    <location>
        <begin position="431"/>
        <end position="461"/>
    </location>
</feature>
<feature type="compositionally biased region" description="Polar residues" evidence="1">
    <location>
        <begin position="431"/>
        <end position="448"/>
    </location>
</feature>
<sequence>MATLTNAEIEKLFSGAPQYFARSQGTGTGAPHPSVAFPWDEDLRIRDLTDHTQIEDDAWGSITTVPRLIQRDPLSATTPSGRKRPHFKVKAQERPNMLSMQGLEKGTMGYQAALELSVADALQEEQYGFDSIGSKSTVVVQQRQRLITSKDGLRHMEEAAVMEQLLQCEERYQGTNPERSCSAHDLYHDLFSKVLYPPTKVIDRNDPYSLPVQIHALVKVLAAPNAWIDFSRVEWRIRLGQILWGFPMDDELEDGSSINEGLHDQDRSEERYWLLLQVMLACELLLRLDAITEGDEFGGGNLKASEIHKFEKEANLSVRWSLLLARTWLENITINKTDAPTSGTATPKGWLTSLTSKMTLKHDHLHGFHHADHGHHRRSLSHVEHHYTIQGRFIERQIFGLTQFARKLRWPDIESYLTRVSINTPVIAQATPINSPLPTSDTQRSSYFGDSKRSGELERKPSRRRKIGAALHFAGWLSKSYVSGLVLPGEALSHFLMSTLLENDQEAMARLGPMANLCGGFVYGEKSFWSTACIVGRVLAAGRGSAECMGWISSDVLPEGLSDGWLNIDVDEVPEDIAKTGKKARLWGKLAIERESDVLGDADFSNVLPADFIVPYENNHAEPPPANIRISLKSLDLNAQVDSIQSTPVFEDMTPFSEHSQTSEIRTYPASLAFSMTHDGLDGEHEMEYSLARDVYFVTAHPCAPSSYVKYFKSPSSPTIQQIDLQNQDWNARATAPANITGHPLHKYYTYKAIHFVDLINRPEATLEELLGIDSTSTNNLTAATSKGPRVLVVDCITGVAPPPSPEMASLSRMSSISSSFGLEPTVTQLQLPTPPRETVERPNTTASAGNRVSRIDPPSPDSKMRLPTRRRQFGSDLEILVRALCAERGWNALISRRRRGCLACAIREAGALGWKVIIRVE</sequence>
<dbReference type="PANTHER" id="PTHR42345:SF2">
    <property type="entry name" value="HELICASE-LIKE PROTEIN"/>
    <property type="match status" value="1"/>
</dbReference>
<dbReference type="GeneID" id="19275559"/>
<dbReference type="RefSeq" id="XP_007837318.1">
    <property type="nucleotide sequence ID" value="XM_007839127.1"/>
</dbReference>
<protein>
    <submittedName>
        <fullName evidence="2">Uncharacterized protein</fullName>
    </submittedName>
</protein>
<evidence type="ECO:0000256" key="1">
    <source>
        <dbReference type="SAM" id="MobiDB-lite"/>
    </source>
</evidence>